<dbReference type="InterPro" id="IPR001107">
    <property type="entry name" value="Band_7"/>
</dbReference>
<gene>
    <name evidence="2" type="ORF">C0Q70_01731</name>
</gene>
<accession>A0A2T7Q0A9</accession>
<name>A0A2T7Q0A9_POMCA</name>
<reference evidence="2 3" key="1">
    <citation type="submission" date="2018-04" db="EMBL/GenBank/DDBJ databases">
        <title>The genome of golden apple snail Pomacea canaliculata provides insight into stress tolerance and invasive adaptation.</title>
        <authorList>
            <person name="Liu C."/>
            <person name="Liu B."/>
            <person name="Ren Y."/>
            <person name="Zhang Y."/>
            <person name="Wang H."/>
            <person name="Li S."/>
            <person name="Jiang F."/>
            <person name="Yin L."/>
            <person name="Zhang G."/>
            <person name="Qian W."/>
            <person name="Fan W."/>
        </authorList>
    </citation>
    <scope>NUCLEOTIDE SEQUENCE [LARGE SCALE GENOMIC DNA]</scope>
    <source>
        <strain evidence="2">SZHN2017</strain>
        <tissue evidence="2">Muscle</tissue>
    </source>
</reference>
<organism evidence="2 3">
    <name type="scientific">Pomacea canaliculata</name>
    <name type="common">Golden apple snail</name>
    <dbReference type="NCBI Taxonomy" id="400727"/>
    <lineage>
        <taxon>Eukaryota</taxon>
        <taxon>Metazoa</taxon>
        <taxon>Spiralia</taxon>
        <taxon>Lophotrochozoa</taxon>
        <taxon>Mollusca</taxon>
        <taxon>Gastropoda</taxon>
        <taxon>Caenogastropoda</taxon>
        <taxon>Architaenioglossa</taxon>
        <taxon>Ampullarioidea</taxon>
        <taxon>Ampullariidae</taxon>
        <taxon>Pomacea</taxon>
    </lineage>
</organism>
<dbReference type="OrthoDB" id="6144433at2759"/>
<evidence type="ECO:0000259" key="1">
    <source>
        <dbReference type="Pfam" id="PF01145"/>
    </source>
</evidence>
<proteinExistence type="predicted"/>
<dbReference type="AlphaFoldDB" id="A0A2T7Q0A9"/>
<feature type="domain" description="Band 7" evidence="1">
    <location>
        <begin position="59"/>
        <end position="175"/>
    </location>
</feature>
<evidence type="ECO:0000313" key="2">
    <source>
        <dbReference type="EMBL" id="PVD39103.1"/>
    </source>
</evidence>
<dbReference type="Proteomes" id="UP000245119">
    <property type="component" value="Linkage Group LG1"/>
</dbReference>
<sequence length="355" mass="40553">MLVQQVNWVGEVRRLEVEEPPGEVRVSNDFGHVFPAPARDAASCWPRLRRMALLRNTISGRVDRQRTYYPGCYLLVPGSELIRFRGTAHTLDLTMEVRTSDSLALNLTLSLQYFINGEELGVLHSEYEHEYEDVVRSVVVAQTRVTAVHFSLRDFWWQRAVVERAFYTHLSNKLQGDCCPSVCPMRWSGHGKNCSTCSLQPFCERGFHVILRPEHVQMGDLQLPRDSADIFLKLALLQQMKVETKLNERLTQMTYNEAREIRAHAAARSQEVDAAARAFSEQRVQGFRVAALRALCQQVNVTREDHRLSLFLMLVFLDNSDNLFLAGHRASAGGTWQPLEQPGAWLVWTLPRPPP</sequence>
<protein>
    <recommendedName>
        <fullName evidence="1">Band 7 domain-containing protein</fullName>
    </recommendedName>
</protein>
<dbReference type="Pfam" id="PF01145">
    <property type="entry name" value="Band_7"/>
    <property type="match status" value="1"/>
</dbReference>
<dbReference type="EMBL" id="PZQS01000001">
    <property type="protein sequence ID" value="PVD39103.1"/>
    <property type="molecule type" value="Genomic_DNA"/>
</dbReference>
<comment type="caution">
    <text evidence="2">The sequence shown here is derived from an EMBL/GenBank/DDBJ whole genome shotgun (WGS) entry which is preliminary data.</text>
</comment>
<evidence type="ECO:0000313" key="3">
    <source>
        <dbReference type="Proteomes" id="UP000245119"/>
    </source>
</evidence>
<keyword evidence="3" id="KW-1185">Reference proteome</keyword>